<protein>
    <recommendedName>
        <fullName evidence="4">CUB domain-containing protein</fullName>
    </recommendedName>
</protein>
<dbReference type="InterPro" id="IPR035914">
    <property type="entry name" value="Sperma_CUB_dom_sf"/>
</dbReference>
<keyword evidence="1" id="KW-0677">Repeat</keyword>
<evidence type="ECO:0000313" key="5">
    <source>
        <dbReference type="EMBL" id="EEN54975.1"/>
    </source>
</evidence>
<evidence type="ECO:0000259" key="4">
    <source>
        <dbReference type="PROSITE" id="PS01180"/>
    </source>
</evidence>
<dbReference type="PROSITE" id="PS01180">
    <property type="entry name" value="CUB"/>
    <property type="match status" value="1"/>
</dbReference>
<gene>
    <name evidence="5" type="ORF">BRAFLDRAFT_221793</name>
</gene>
<evidence type="ECO:0000256" key="3">
    <source>
        <dbReference type="PROSITE-ProRule" id="PRU00059"/>
    </source>
</evidence>
<comment type="caution">
    <text evidence="3">Lacks conserved residue(s) required for the propagation of feature annotation.</text>
</comment>
<dbReference type="CDD" id="cd00041">
    <property type="entry name" value="CUB"/>
    <property type="match status" value="1"/>
</dbReference>
<dbReference type="EMBL" id="GG666563">
    <property type="protein sequence ID" value="EEN54975.1"/>
    <property type="molecule type" value="Genomic_DNA"/>
</dbReference>
<evidence type="ECO:0000256" key="2">
    <source>
        <dbReference type="ARBA" id="ARBA00023157"/>
    </source>
</evidence>
<feature type="non-terminal residue" evidence="5">
    <location>
        <position position="103"/>
    </location>
</feature>
<dbReference type="InterPro" id="IPR000859">
    <property type="entry name" value="CUB_dom"/>
</dbReference>
<dbReference type="SMART" id="SM00042">
    <property type="entry name" value="CUB"/>
    <property type="match status" value="1"/>
</dbReference>
<dbReference type="eggNOG" id="KOG3714">
    <property type="taxonomic scope" value="Eukaryota"/>
</dbReference>
<evidence type="ECO:0000256" key="1">
    <source>
        <dbReference type="ARBA" id="ARBA00022737"/>
    </source>
</evidence>
<sequence length="103" mass="12030">LSEETGSFSSMNYPHSYKNNLYQLWNISIEVGKHIKLIFTYFDVHVTEDCYYDYLIIEDPYGLEEMRHCGACIPSPYISVENIIYAIFVTDAVIYRTGFSAKY</sequence>
<dbReference type="PANTHER" id="PTHR24251:SF37">
    <property type="entry name" value="CUB DOMAIN-CONTAINING PROTEIN"/>
    <property type="match status" value="1"/>
</dbReference>
<dbReference type="STRING" id="7739.C3YY16"/>
<feature type="non-terminal residue" evidence="5">
    <location>
        <position position="1"/>
    </location>
</feature>
<keyword evidence="2" id="KW-1015">Disulfide bond</keyword>
<dbReference type="SUPFAM" id="SSF49854">
    <property type="entry name" value="Spermadhesin, CUB domain"/>
    <property type="match status" value="1"/>
</dbReference>
<dbReference type="FunFam" id="2.60.120.290:FF:000070">
    <property type="entry name" value="Suppression of tumorigenicity 14b"/>
    <property type="match status" value="1"/>
</dbReference>
<dbReference type="Gene3D" id="2.60.120.290">
    <property type="entry name" value="Spermadhesin, CUB domain"/>
    <property type="match status" value="1"/>
</dbReference>
<dbReference type="InParanoid" id="C3YY16"/>
<dbReference type="AlphaFoldDB" id="C3YY16"/>
<proteinExistence type="predicted"/>
<organism>
    <name type="scientific">Branchiostoma floridae</name>
    <name type="common">Florida lancelet</name>
    <name type="synonym">Amphioxus</name>
    <dbReference type="NCBI Taxonomy" id="7739"/>
    <lineage>
        <taxon>Eukaryota</taxon>
        <taxon>Metazoa</taxon>
        <taxon>Chordata</taxon>
        <taxon>Cephalochordata</taxon>
        <taxon>Leptocardii</taxon>
        <taxon>Amphioxiformes</taxon>
        <taxon>Branchiostomatidae</taxon>
        <taxon>Branchiostoma</taxon>
    </lineage>
</organism>
<feature type="domain" description="CUB" evidence="4">
    <location>
        <begin position="1"/>
        <end position="103"/>
    </location>
</feature>
<reference evidence="5" key="1">
    <citation type="journal article" date="2008" name="Nature">
        <title>The amphioxus genome and the evolution of the chordate karyotype.</title>
        <authorList>
            <consortium name="US DOE Joint Genome Institute (JGI-PGF)"/>
            <person name="Putnam N.H."/>
            <person name="Butts T."/>
            <person name="Ferrier D.E.K."/>
            <person name="Furlong R.F."/>
            <person name="Hellsten U."/>
            <person name="Kawashima T."/>
            <person name="Robinson-Rechavi M."/>
            <person name="Shoguchi E."/>
            <person name="Terry A."/>
            <person name="Yu J.-K."/>
            <person name="Benito-Gutierrez E.L."/>
            <person name="Dubchak I."/>
            <person name="Garcia-Fernandez J."/>
            <person name="Gibson-Brown J.J."/>
            <person name="Grigoriev I.V."/>
            <person name="Horton A.C."/>
            <person name="de Jong P.J."/>
            <person name="Jurka J."/>
            <person name="Kapitonov V.V."/>
            <person name="Kohara Y."/>
            <person name="Kuroki Y."/>
            <person name="Lindquist E."/>
            <person name="Lucas S."/>
            <person name="Osoegawa K."/>
            <person name="Pennacchio L.A."/>
            <person name="Salamov A.A."/>
            <person name="Satou Y."/>
            <person name="Sauka-Spengler T."/>
            <person name="Schmutz J."/>
            <person name="Shin-I T."/>
            <person name="Toyoda A."/>
            <person name="Bronner-Fraser M."/>
            <person name="Fujiyama A."/>
            <person name="Holland L.Z."/>
            <person name="Holland P.W.H."/>
            <person name="Satoh N."/>
            <person name="Rokhsar D.S."/>
        </authorList>
    </citation>
    <scope>NUCLEOTIDE SEQUENCE [LARGE SCALE GENOMIC DNA]</scope>
    <source>
        <strain evidence="5">S238N-H82</strain>
        <tissue evidence="5">Testes</tissue>
    </source>
</reference>
<dbReference type="PANTHER" id="PTHR24251">
    <property type="entry name" value="OVOCHYMASE-RELATED"/>
    <property type="match status" value="1"/>
</dbReference>
<name>C3YY16_BRAFL</name>
<accession>C3YY16</accession>
<dbReference type="Pfam" id="PF00431">
    <property type="entry name" value="CUB"/>
    <property type="match status" value="1"/>
</dbReference>